<dbReference type="EMBL" id="JH717848">
    <property type="protein sequence ID" value="EWY82951.1"/>
    <property type="molecule type" value="Genomic_DNA"/>
</dbReference>
<accession>W9HRW7</accession>
<dbReference type="AlphaFoldDB" id="W9HRW7"/>
<organism evidence="1 2">
    <name type="scientific">Fusarium oxysporum NRRL 32931</name>
    <dbReference type="NCBI Taxonomy" id="660029"/>
    <lineage>
        <taxon>Eukaryota</taxon>
        <taxon>Fungi</taxon>
        <taxon>Dikarya</taxon>
        <taxon>Ascomycota</taxon>
        <taxon>Pezizomycotina</taxon>
        <taxon>Sordariomycetes</taxon>
        <taxon>Hypocreomycetidae</taxon>
        <taxon>Hypocreales</taxon>
        <taxon>Nectriaceae</taxon>
        <taxon>Fusarium</taxon>
        <taxon>Fusarium oxysporum species complex</taxon>
    </lineage>
</organism>
<reference evidence="1 2" key="1">
    <citation type="submission" date="2011-06" db="EMBL/GenBank/DDBJ databases">
        <title>The Genome Sequence of Fusarium oxysporum FOSC 3-a.</title>
        <authorList>
            <consortium name="The Broad Institute Genome Sequencing Platform"/>
            <person name="Ma L.-J."/>
            <person name="Gale L.R."/>
            <person name="Schwartz D.C."/>
            <person name="Zhou S."/>
            <person name="Corby-Kistler H."/>
            <person name="Young S.K."/>
            <person name="Zeng Q."/>
            <person name="Gargeya S."/>
            <person name="Fitzgerald M."/>
            <person name="Haas B."/>
            <person name="Abouelleil A."/>
            <person name="Alvarado L."/>
            <person name="Arachchi H.M."/>
            <person name="Berlin A."/>
            <person name="Brown A."/>
            <person name="Chapman S.B."/>
            <person name="Chen Z."/>
            <person name="Dunbar C."/>
            <person name="Freedman E."/>
            <person name="Gearin G."/>
            <person name="Gellesch M."/>
            <person name="Goldberg J."/>
            <person name="Griggs A."/>
            <person name="Gujja S."/>
            <person name="Heiman D."/>
            <person name="Howarth C."/>
            <person name="Larson L."/>
            <person name="Lui A."/>
            <person name="MacDonald P.J.P."/>
            <person name="Mehta T."/>
            <person name="Montmayeur A."/>
            <person name="Murphy C."/>
            <person name="Neiman D."/>
            <person name="Pearson M."/>
            <person name="Priest M."/>
            <person name="Roberts A."/>
            <person name="Saif S."/>
            <person name="Shea T."/>
            <person name="Shenoy N."/>
            <person name="Sisk P."/>
            <person name="Stolte C."/>
            <person name="Sykes S."/>
            <person name="Wortman J."/>
            <person name="Nusbaum C."/>
            <person name="Birren B."/>
        </authorList>
    </citation>
    <scope>NUCLEOTIDE SEQUENCE [LARGE SCALE GENOMIC DNA]</scope>
    <source>
        <strain evidence="2">FOSC 3-a</strain>
    </source>
</reference>
<protein>
    <submittedName>
        <fullName evidence="1">Uncharacterized protein</fullName>
    </submittedName>
</protein>
<dbReference type="Proteomes" id="UP000030753">
    <property type="component" value="Unassembled WGS sequence"/>
</dbReference>
<gene>
    <name evidence="1" type="ORF">FOYG_15029</name>
</gene>
<evidence type="ECO:0000313" key="1">
    <source>
        <dbReference type="EMBL" id="EWY82951.1"/>
    </source>
</evidence>
<sequence length="31" mass="3535">MELEKEGEDVVVRQKKTESLIAHLEKHATGE</sequence>
<proteinExistence type="predicted"/>
<name>W9HRW7_FUSOX</name>
<dbReference type="HOGENOM" id="CLU_219514_0_0_1"/>
<evidence type="ECO:0000313" key="2">
    <source>
        <dbReference type="Proteomes" id="UP000030753"/>
    </source>
</evidence>